<dbReference type="GO" id="GO:0005524">
    <property type="term" value="F:ATP binding"/>
    <property type="evidence" value="ECO:0007669"/>
    <property type="project" value="UniProtKB-KW"/>
</dbReference>
<dbReference type="EMBL" id="CP040946">
    <property type="protein sequence ID" value="QDC45123.1"/>
    <property type="molecule type" value="Genomic_DNA"/>
</dbReference>
<keyword evidence="4" id="KW-0418">Kinase</keyword>
<keyword evidence="8" id="KW-1185">Reference proteome</keyword>
<gene>
    <name evidence="7" type="ORF">FIU01_11725</name>
</gene>
<dbReference type="SUPFAM" id="SSF53613">
    <property type="entry name" value="Ribokinase-like"/>
    <property type="match status" value="1"/>
</dbReference>
<dbReference type="PANTHER" id="PTHR43085:SF1">
    <property type="entry name" value="PSEUDOURIDINE KINASE-RELATED"/>
    <property type="match status" value="1"/>
</dbReference>
<evidence type="ECO:0000313" key="8">
    <source>
        <dbReference type="Proteomes" id="UP000311008"/>
    </source>
</evidence>
<dbReference type="RefSeq" id="WP_140004447.1">
    <property type="nucleotide sequence ID" value="NZ_CP040946.1"/>
</dbReference>
<keyword evidence="2" id="KW-0808">Transferase</keyword>
<evidence type="ECO:0000256" key="3">
    <source>
        <dbReference type="ARBA" id="ARBA00022741"/>
    </source>
</evidence>
<evidence type="ECO:0000256" key="4">
    <source>
        <dbReference type="ARBA" id="ARBA00022777"/>
    </source>
</evidence>
<evidence type="ECO:0000256" key="1">
    <source>
        <dbReference type="ARBA" id="ARBA00010688"/>
    </source>
</evidence>
<dbReference type="OrthoDB" id="9779730at2"/>
<dbReference type="InterPro" id="IPR050306">
    <property type="entry name" value="PfkB_Carbo_kinase"/>
</dbReference>
<dbReference type="Gene3D" id="3.40.1190.20">
    <property type="match status" value="1"/>
</dbReference>
<dbReference type="PANTHER" id="PTHR43085">
    <property type="entry name" value="HEXOKINASE FAMILY MEMBER"/>
    <property type="match status" value="1"/>
</dbReference>
<evidence type="ECO:0000259" key="6">
    <source>
        <dbReference type="Pfam" id="PF00294"/>
    </source>
</evidence>
<keyword evidence="5" id="KW-0067">ATP-binding</keyword>
<dbReference type="AlphaFoldDB" id="A0A5B8CV27"/>
<evidence type="ECO:0000313" key="7">
    <source>
        <dbReference type="EMBL" id="QDC45123.1"/>
    </source>
</evidence>
<organism evidence="7 8">
    <name type="scientific">Methylophilus medardicus</name>
    <dbReference type="NCBI Taxonomy" id="2588534"/>
    <lineage>
        <taxon>Bacteria</taxon>
        <taxon>Pseudomonadati</taxon>
        <taxon>Pseudomonadota</taxon>
        <taxon>Betaproteobacteria</taxon>
        <taxon>Nitrosomonadales</taxon>
        <taxon>Methylophilaceae</taxon>
        <taxon>Methylophilus</taxon>
    </lineage>
</organism>
<dbReference type="Proteomes" id="UP000311008">
    <property type="component" value="Chromosome"/>
</dbReference>
<sequence length="296" mass="32209">MSDAIMILGEVLGDVFPEKTIIGGAPYNVARHCHAFGLEVHLLSAVGEDALGTRIVDEMQASGLSTAGIQQVAHLPTGQVMVHFEDKGHRFEILDQQAYDALQWPPVEALTQQSAPRLVYIGSLALRHAPMQSLAEQWLKMTTATVFCDINLRAPWYDADSLRLVLHAADILKINHEELPQVCALLGLPVSPDINESARHLLMAFGLSEMFVTCGEQGSFWIDAYGNGFRAPPMSLQAPFVDSVGAGDAYTAVVIRGLLAGWSRQTMLTRAAWFAASICGVRGAVPAQTDFYDDFL</sequence>
<dbReference type="PROSITE" id="PS00583">
    <property type="entry name" value="PFKB_KINASES_1"/>
    <property type="match status" value="1"/>
</dbReference>
<keyword evidence="3" id="KW-0547">Nucleotide-binding</keyword>
<evidence type="ECO:0000256" key="5">
    <source>
        <dbReference type="ARBA" id="ARBA00022840"/>
    </source>
</evidence>
<dbReference type="KEGG" id="mmec:FIU01_11725"/>
<feature type="domain" description="Carbohydrate kinase PfkB" evidence="6">
    <location>
        <begin position="21"/>
        <end position="285"/>
    </location>
</feature>
<dbReference type="InterPro" id="IPR011611">
    <property type="entry name" value="PfkB_dom"/>
</dbReference>
<dbReference type="InterPro" id="IPR002173">
    <property type="entry name" value="Carboh/pur_kinase_PfkB_CS"/>
</dbReference>
<dbReference type="GO" id="GO:0016301">
    <property type="term" value="F:kinase activity"/>
    <property type="evidence" value="ECO:0007669"/>
    <property type="project" value="UniProtKB-KW"/>
</dbReference>
<dbReference type="Pfam" id="PF00294">
    <property type="entry name" value="PfkB"/>
    <property type="match status" value="1"/>
</dbReference>
<accession>A0A5B8CV27</accession>
<comment type="similarity">
    <text evidence="1">Belongs to the carbohydrate kinase PfkB family.</text>
</comment>
<name>A0A5B8CV27_9PROT</name>
<reference evidence="8" key="1">
    <citation type="journal article" date="2019" name="ISME J.">
        <title>Evolution in action: habitat transition from sediment to the pelagial leads to genome streamlining in Methylophilaceae.</title>
        <authorList>
            <person name="Salcher M."/>
            <person name="Schaefle D."/>
            <person name="Kaspar M."/>
            <person name="Neuenschwander S.M."/>
            <person name="Ghai R."/>
        </authorList>
    </citation>
    <scope>NUCLEOTIDE SEQUENCE [LARGE SCALE GENOMIC DNA]</scope>
    <source>
        <strain evidence="8">MMS-M-51</strain>
    </source>
</reference>
<evidence type="ECO:0000256" key="2">
    <source>
        <dbReference type="ARBA" id="ARBA00022679"/>
    </source>
</evidence>
<dbReference type="InterPro" id="IPR029056">
    <property type="entry name" value="Ribokinase-like"/>
</dbReference>
<proteinExistence type="inferred from homology"/>
<protein>
    <recommendedName>
        <fullName evidence="6">Carbohydrate kinase PfkB domain-containing protein</fullName>
    </recommendedName>
</protein>